<dbReference type="InterPro" id="IPR023214">
    <property type="entry name" value="HAD_sf"/>
</dbReference>
<organism evidence="5 6">
    <name type="scientific">Rossellomorea oryzaecorticis</name>
    <dbReference type="NCBI Taxonomy" id="1396505"/>
    <lineage>
        <taxon>Bacteria</taxon>
        <taxon>Bacillati</taxon>
        <taxon>Bacillota</taxon>
        <taxon>Bacilli</taxon>
        <taxon>Bacillales</taxon>
        <taxon>Bacillaceae</taxon>
        <taxon>Rossellomorea</taxon>
    </lineage>
</organism>
<evidence type="ECO:0000313" key="6">
    <source>
        <dbReference type="Proteomes" id="UP001389717"/>
    </source>
</evidence>
<reference evidence="5 6" key="1">
    <citation type="submission" date="2024-04" db="EMBL/GenBank/DDBJ databases">
        <title>Bacillus oryzaecorticis sp. nov., a moderately halophilic bacterium isolated from rice husks.</title>
        <authorList>
            <person name="Zhu H.-S."/>
        </authorList>
    </citation>
    <scope>NUCLEOTIDE SEQUENCE [LARGE SCALE GENOMIC DNA]</scope>
    <source>
        <strain evidence="5 6">ZC255</strain>
    </source>
</reference>
<dbReference type="PANTHER" id="PTHR46470">
    <property type="entry name" value="N-ACYLNEURAMINATE-9-PHOSPHATASE"/>
    <property type="match status" value="1"/>
</dbReference>
<dbReference type="RefSeq" id="WP_341985770.1">
    <property type="nucleotide sequence ID" value="NZ_JBBYAF010000046.1"/>
</dbReference>
<dbReference type="Pfam" id="PF13419">
    <property type="entry name" value="HAD_2"/>
    <property type="match status" value="1"/>
</dbReference>
<dbReference type="NCBIfam" id="TIGR01549">
    <property type="entry name" value="HAD-SF-IA-v1"/>
    <property type="match status" value="1"/>
</dbReference>
<comment type="cofactor">
    <cofactor evidence="1">
        <name>Mg(2+)</name>
        <dbReference type="ChEBI" id="CHEBI:18420"/>
    </cofactor>
</comment>
<keyword evidence="4" id="KW-0460">Magnesium</keyword>
<evidence type="ECO:0000256" key="3">
    <source>
        <dbReference type="ARBA" id="ARBA00022801"/>
    </source>
</evidence>
<dbReference type="PANTHER" id="PTHR46470:SF2">
    <property type="entry name" value="GLYCERALDEHYDE 3-PHOSPHATE PHOSPHATASE"/>
    <property type="match status" value="1"/>
</dbReference>
<sequence length="237" mass="27322">MKKLNFLMKGRRELKAILFDLDETLLDREQSLLNFISDQYDRLFTEYGVNKEEFCMKFVEWDQRGYVWKDVVYAKIIKFFSLQHLCPEDLVKDYLLNFAGHATPFPGLHDVLSTLKKEGYLLGLITNGREDLQTSTIEALKLAPFFDIILISESLGIKKPDLRIFKHALNQLGIEPSNAVYVGDHPINDVEASIRSGMTGIWKKTECWDGEGIQYIIEELSELLVLIKNIDKSINNN</sequence>
<gene>
    <name evidence="5" type="ORF">AAEO50_18350</name>
</gene>
<evidence type="ECO:0000256" key="2">
    <source>
        <dbReference type="ARBA" id="ARBA00022723"/>
    </source>
</evidence>
<keyword evidence="2" id="KW-0479">Metal-binding</keyword>
<dbReference type="Proteomes" id="UP001389717">
    <property type="component" value="Unassembled WGS sequence"/>
</dbReference>
<dbReference type="InterPro" id="IPR041492">
    <property type="entry name" value="HAD_2"/>
</dbReference>
<dbReference type="Gene3D" id="1.10.150.520">
    <property type="match status" value="1"/>
</dbReference>
<dbReference type="PRINTS" id="PR00413">
    <property type="entry name" value="HADHALOGNASE"/>
</dbReference>
<dbReference type="Gene3D" id="3.40.50.1000">
    <property type="entry name" value="HAD superfamily/HAD-like"/>
    <property type="match status" value="1"/>
</dbReference>
<evidence type="ECO:0000313" key="5">
    <source>
        <dbReference type="EMBL" id="MEL3974252.1"/>
    </source>
</evidence>
<dbReference type="EMBL" id="JBBYAF010000046">
    <property type="protein sequence ID" value="MEL3974252.1"/>
    <property type="molecule type" value="Genomic_DNA"/>
</dbReference>
<keyword evidence="3 5" id="KW-0378">Hydrolase</keyword>
<dbReference type="InterPro" id="IPR051400">
    <property type="entry name" value="HAD-like_hydrolase"/>
</dbReference>
<dbReference type="InterPro" id="IPR036412">
    <property type="entry name" value="HAD-like_sf"/>
</dbReference>
<name>A0ABU9KE02_9BACI</name>
<keyword evidence="6" id="KW-1185">Reference proteome</keyword>
<dbReference type="SFLD" id="SFLDS00003">
    <property type="entry name" value="Haloacid_Dehalogenase"/>
    <property type="match status" value="1"/>
</dbReference>
<evidence type="ECO:0000256" key="4">
    <source>
        <dbReference type="ARBA" id="ARBA00022842"/>
    </source>
</evidence>
<dbReference type="NCBIfam" id="TIGR01509">
    <property type="entry name" value="HAD-SF-IA-v3"/>
    <property type="match status" value="1"/>
</dbReference>
<dbReference type="EC" id="3.1.3.-" evidence="5"/>
<evidence type="ECO:0000256" key="1">
    <source>
        <dbReference type="ARBA" id="ARBA00001946"/>
    </source>
</evidence>
<comment type="caution">
    <text evidence="5">The sequence shown here is derived from an EMBL/GenBank/DDBJ whole genome shotgun (WGS) entry which is preliminary data.</text>
</comment>
<dbReference type="InterPro" id="IPR006439">
    <property type="entry name" value="HAD-SF_hydro_IA"/>
</dbReference>
<dbReference type="SFLD" id="SFLDG01129">
    <property type="entry name" value="C1.5:_HAD__Beta-PGM__Phosphata"/>
    <property type="match status" value="1"/>
</dbReference>
<proteinExistence type="predicted"/>
<dbReference type="SUPFAM" id="SSF56784">
    <property type="entry name" value="HAD-like"/>
    <property type="match status" value="1"/>
</dbReference>
<accession>A0ABU9KE02</accession>
<protein>
    <submittedName>
        <fullName evidence="5">HAD family hydrolase</fullName>
        <ecNumber evidence="5">3.1.3.-</ecNumber>
    </submittedName>
</protein>
<dbReference type="GO" id="GO:0016787">
    <property type="term" value="F:hydrolase activity"/>
    <property type="evidence" value="ECO:0007669"/>
    <property type="project" value="UniProtKB-KW"/>
</dbReference>